<accession>A0A7W9G1V6</accession>
<dbReference type="GO" id="GO:0051607">
    <property type="term" value="P:defense response to virus"/>
    <property type="evidence" value="ECO:0007669"/>
    <property type="project" value="UniProtKB-UniRule"/>
</dbReference>
<evidence type="ECO:0000256" key="6">
    <source>
        <dbReference type="ARBA" id="ARBA00023118"/>
    </source>
</evidence>
<keyword evidence="8" id="KW-0464">Manganese</keyword>
<dbReference type="NCBIfam" id="TIGR00287">
    <property type="entry name" value="cas1"/>
    <property type="match status" value="1"/>
</dbReference>
<keyword evidence="3 8" id="KW-0255">Endonuclease</keyword>
<keyword evidence="5 8" id="KW-0460">Magnesium</keyword>
<keyword evidence="1 8" id="KW-0540">Nuclease</keyword>
<dbReference type="Proteomes" id="UP000579153">
    <property type="component" value="Unassembled WGS sequence"/>
</dbReference>
<organism evidence="9 10">
    <name type="scientific">Nonomuraea jabiensis</name>
    <dbReference type="NCBI Taxonomy" id="882448"/>
    <lineage>
        <taxon>Bacteria</taxon>
        <taxon>Bacillati</taxon>
        <taxon>Actinomycetota</taxon>
        <taxon>Actinomycetes</taxon>
        <taxon>Streptosporangiales</taxon>
        <taxon>Streptosporangiaceae</taxon>
        <taxon>Nonomuraea</taxon>
    </lineage>
</organism>
<gene>
    <name evidence="8" type="primary">cas1</name>
    <name evidence="9" type="ORF">HD596_002500</name>
</gene>
<keyword evidence="10" id="KW-1185">Reference proteome</keyword>
<keyword evidence="4 8" id="KW-0378">Hydrolase</keyword>
<evidence type="ECO:0000256" key="1">
    <source>
        <dbReference type="ARBA" id="ARBA00022722"/>
    </source>
</evidence>
<evidence type="ECO:0000256" key="3">
    <source>
        <dbReference type="ARBA" id="ARBA00022759"/>
    </source>
</evidence>
<dbReference type="PANTHER" id="PTHR34353:SF3">
    <property type="entry name" value="CRISPR-ASSOCIATED ENDONUCLEASE CAS1"/>
    <property type="match status" value="1"/>
</dbReference>
<dbReference type="InterPro" id="IPR042211">
    <property type="entry name" value="CRISPR-assoc_Cas1_N"/>
</dbReference>
<dbReference type="InterPro" id="IPR050646">
    <property type="entry name" value="Cas1"/>
</dbReference>
<protein>
    <recommendedName>
        <fullName evidence="8">CRISPR-associated endonuclease Cas1</fullName>
        <ecNumber evidence="8">3.1.-.-</ecNumber>
    </recommendedName>
</protein>
<dbReference type="Gene3D" id="1.20.120.920">
    <property type="entry name" value="CRISPR-associated endonuclease Cas1, C-terminal domain"/>
    <property type="match status" value="1"/>
</dbReference>
<keyword evidence="2 8" id="KW-0479">Metal-binding</keyword>
<feature type="binding site" evidence="8">
    <location>
        <position position="213"/>
    </location>
    <ligand>
        <name>Mn(2+)</name>
        <dbReference type="ChEBI" id="CHEBI:29035"/>
    </ligand>
</feature>
<feature type="binding site" evidence="8">
    <location>
        <position position="145"/>
    </location>
    <ligand>
        <name>Mn(2+)</name>
        <dbReference type="ChEBI" id="CHEBI:29035"/>
    </ligand>
</feature>
<feature type="binding site" evidence="8">
    <location>
        <position position="226"/>
    </location>
    <ligand>
        <name>Mn(2+)</name>
        <dbReference type="ChEBI" id="CHEBI:29035"/>
    </ligand>
</feature>
<keyword evidence="7 8" id="KW-0238">DNA-binding</keyword>
<dbReference type="HAMAP" id="MF_01470">
    <property type="entry name" value="Cas1"/>
    <property type="match status" value="1"/>
</dbReference>
<dbReference type="RefSeq" id="WP_185069386.1">
    <property type="nucleotide sequence ID" value="NZ_JACHMB010000001.1"/>
</dbReference>
<evidence type="ECO:0000256" key="7">
    <source>
        <dbReference type="ARBA" id="ARBA00023125"/>
    </source>
</evidence>
<evidence type="ECO:0000256" key="8">
    <source>
        <dbReference type="HAMAP-Rule" id="MF_01470"/>
    </source>
</evidence>
<dbReference type="GO" id="GO:0003677">
    <property type="term" value="F:DNA binding"/>
    <property type="evidence" value="ECO:0007669"/>
    <property type="project" value="UniProtKB-KW"/>
</dbReference>
<reference evidence="9 10" key="1">
    <citation type="submission" date="2020-08" db="EMBL/GenBank/DDBJ databases">
        <title>Sequencing the genomes of 1000 actinobacteria strains.</title>
        <authorList>
            <person name="Klenk H.-P."/>
        </authorList>
    </citation>
    <scope>NUCLEOTIDE SEQUENCE [LARGE SCALE GENOMIC DNA]</scope>
    <source>
        <strain evidence="9 10">DSM 45507</strain>
    </source>
</reference>
<dbReference type="EC" id="3.1.-.-" evidence="8"/>
<dbReference type="Pfam" id="PF01867">
    <property type="entry name" value="Cas_Cas1"/>
    <property type="match status" value="2"/>
</dbReference>
<comment type="cofactor">
    <cofactor evidence="8">
        <name>Mg(2+)</name>
        <dbReference type="ChEBI" id="CHEBI:18420"/>
    </cofactor>
    <cofactor evidence="8">
        <name>Mn(2+)</name>
        <dbReference type="ChEBI" id="CHEBI:29035"/>
    </cofactor>
</comment>
<sequence>MADIWQKAHPHDLHRIADRVSSVYIERSHIDRDENAVVVINKRDTVRIPAAMIAVMLVGPGTRITHGAVQLLGDSGTAVCWVGEQGVRLYASGLGPSRGAGLLYRQAWLVTRPKERLAVARAMYGMRFPGEDVSAMTMQQLRGREGARVRKQYQHHSQRTGVAWTGRDYRPGDPFATGDDLNRLLSAANTALYGICHAVIVGLGASPGLGFVHTGSATSFVMDIADLYKADYTIPLAFDLAAQGLTEERDARLRLRDRIAEDKLLGRIVRDIKTLLALDGTEVPEIDVNELWDDKVGTVAGGVNWAGTEEFPDDPLYAEFNQATMGEDHIAVIGPDFDKPLHTDEASNS</sequence>
<dbReference type="GO" id="GO:0046872">
    <property type="term" value="F:metal ion binding"/>
    <property type="evidence" value="ECO:0007669"/>
    <property type="project" value="UniProtKB-UniRule"/>
</dbReference>
<evidence type="ECO:0000256" key="5">
    <source>
        <dbReference type="ARBA" id="ARBA00022842"/>
    </source>
</evidence>
<dbReference type="GO" id="GO:0016787">
    <property type="term" value="F:hydrolase activity"/>
    <property type="evidence" value="ECO:0007669"/>
    <property type="project" value="UniProtKB-KW"/>
</dbReference>
<dbReference type="PANTHER" id="PTHR34353">
    <property type="entry name" value="CRISPR-ASSOCIATED ENDONUCLEASE CAS1 1"/>
    <property type="match status" value="1"/>
</dbReference>
<dbReference type="CDD" id="cd09719">
    <property type="entry name" value="Cas1_I-E"/>
    <property type="match status" value="1"/>
</dbReference>
<evidence type="ECO:0000256" key="4">
    <source>
        <dbReference type="ARBA" id="ARBA00022801"/>
    </source>
</evidence>
<dbReference type="AlphaFoldDB" id="A0A7W9G1V6"/>
<dbReference type="InterPro" id="IPR042206">
    <property type="entry name" value="CRISPR-assoc_Cas1_C"/>
</dbReference>
<evidence type="ECO:0000313" key="10">
    <source>
        <dbReference type="Proteomes" id="UP000579153"/>
    </source>
</evidence>
<proteinExistence type="inferred from homology"/>
<comment type="caution">
    <text evidence="9">The sequence shown here is derived from an EMBL/GenBank/DDBJ whole genome shotgun (WGS) entry which is preliminary data.</text>
</comment>
<dbReference type="Gene3D" id="3.100.10.20">
    <property type="entry name" value="CRISPR-associated endonuclease Cas1, N-terminal domain"/>
    <property type="match status" value="1"/>
</dbReference>
<comment type="similarity">
    <text evidence="8">Belongs to the CRISPR-associated endonuclease Cas1 family.</text>
</comment>
<evidence type="ECO:0000313" key="9">
    <source>
        <dbReference type="EMBL" id="MBB5775744.1"/>
    </source>
</evidence>
<dbReference type="EMBL" id="JACHMB010000001">
    <property type="protein sequence ID" value="MBB5775744.1"/>
    <property type="molecule type" value="Genomic_DNA"/>
</dbReference>
<comment type="function">
    <text evidence="8">CRISPR (clustered regularly interspaced short palindromic repeat), is an adaptive immune system that provides protection against mobile genetic elements (viruses, transposable elements and conjugative plasmids). CRISPR clusters contain spacers, sequences complementary to antecedent mobile elements, and target invading nucleic acids. CRISPR clusters are transcribed and processed into CRISPR RNA (crRNA). Acts as a dsDNA endonuclease. Involved in the integration of spacer DNA into the CRISPR cassette.</text>
</comment>
<dbReference type="NCBIfam" id="TIGR03638">
    <property type="entry name" value="cas1_ECOLI"/>
    <property type="match status" value="1"/>
</dbReference>
<keyword evidence="6 8" id="KW-0051">Antiviral defense</keyword>
<dbReference type="InterPro" id="IPR019851">
    <property type="entry name" value="CRISPR-assoc_Cas1_ECOLI"/>
</dbReference>
<dbReference type="InterPro" id="IPR033641">
    <property type="entry name" value="Cas1_I-E"/>
</dbReference>
<name>A0A7W9G1V6_9ACTN</name>
<dbReference type="GO" id="GO:0004520">
    <property type="term" value="F:DNA endonuclease activity"/>
    <property type="evidence" value="ECO:0007669"/>
    <property type="project" value="InterPro"/>
</dbReference>
<dbReference type="InterPro" id="IPR002729">
    <property type="entry name" value="CRISPR-assoc_Cas1"/>
</dbReference>
<comment type="subunit">
    <text evidence="8">Homodimer, forms a heterotetramer with a Cas2 homodimer.</text>
</comment>
<evidence type="ECO:0000256" key="2">
    <source>
        <dbReference type="ARBA" id="ARBA00022723"/>
    </source>
</evidence>
<dbReference type="GO" id="GO:0043571">
    <property type="term" value="P:maintenance of CRISPR repeat elements"/>
    <property type="evidence" value="ECO:0007669"/>
    <property type="project" value="UniProtKB-UniRule"/>
</dbReference>